<reference evidence="1" key="2">
    <citation type="submission" date="2023-01" db="EMBL/GenBank/DDBJ databases">
        <authorList>
            <person name="Petersen C."/>
        </authorList>
    </citation>
    <scope>NUCLEOTIDE SEQUENCE</scope>
    <source>
        <strain evidence="1">IBT 15450</strain>
    </source>
</reference>
<keyword evidence="2" id="KW-1185">Reference proteome</keyword>
<comment type="caution">
    <text evidence="1">The sequence shown here is derived from an EMBL/GenBank/DDBJ whole genome shotgun (WGS) entry which is preliminary data.</text>
</comment>
<sequence length="70" mass="8132">MADPTPPAWLFPNIYSTSRMDNRVPPTWHVVFICPMEDTERVEMSINLSTVDEEWADRPQAAVRCLVEIR</sequence>
<organism evidence="1 2">
    <name type="scientific">Penicillium canescens</name>
    <dbReference type="NCBI Taxonomy" id="5083"/>
    <lineage>
        <taxon>Eukaryota</taxon>
        <taxon>Fungi</taxon>
        <taxon>Dikarya</taxon>
        <taxon>Ascomycota</taxon>
        <taxon>Pezizomycotina</taxon>
        <taxon>Eurotiomycetes</taxon>
        <taxon>Eurotiomycetidae</taxon>
        <taxon>Eurotiales</taxon>
        <taxon>Aspergillaceae</taxon>
        <taxon>Penicillium</taxon>
    </lineage>
</organism>
<accession>A0AAD6I2M2</accession>
<evidence type="ECO:0000313" key="1">
    <source>
        <dbReference type="EMBL" id="KAJ6027740.1"/>
    </source>
</evidence>
<dbReference type="Proteomes" id="UP001219568">
    <property type="component" value="Unassembled WGS sequence"/>
</dbReference>
<dbReference type="AlphaFoldDB" id="A0AAD6I2M2"/>
<evidence type="ECO:0000313" key="2">
    <source>
        <dbReference type="Proteomes" id="UP001219568"/>
    </source>
</evidence>
<protein>
    <submittedName>
        <fullName evidence="1">Uncharacterized protein</fullName>
    </submittedName>
</protein>
<proteinExistence type="predicted"/>
<name>A0AAD6I2M2_PENCN</name>
<dbReference type="EMBL" id="JAQJZL010000015">
    <property type="protein sequence ID" value="KAJ6027740.1"/>
    <property type="molecule type" value="Genomic_DNA"/>
</dbReference>
<reference evidence="1" key="1">
    <citation type="journal article" date="2023" name="IMA Fungus">
        <title>Comparative genomic study of the Penicillium genus elucidates a diverse pangenome and 15 lateral gene transfer events.</title>
        <authorList>
            <person name="Petersen C."/>
            <person name="Sorensen T."/>
            <person name="Nielsen M.R."/>
            <person name="Sondergaard T.E."/>
            <person name="Sorensen J.L."/>
            <person name="Fitzpatrick D.A."/>
            <person name="Frisvad J.C."/>
            <person name="Nielsen K.L."/>
        </authorList>
    </citation>
    <scope>NUCLEOTIDE SEQUENCE</scope>
    <source>
        <strain evidence="1">IBT 15450</strain>
    </source>
</reference>
<gene>
    <name evidence="1" type="ORF">N7460_012557</name>
</gene>